<protein>
    <submittedName>
        <fullName evidence="1">Uncharacterized protein</fullName>
    </submittedName>
</protein>
<reference evidence="1 2" key="1">
    <citation type="journal article" date="2011" name="Stand. Genomic Sci.">
        <title>Complete genome sequence of Thermomonospora curvata type strain (B9).</title>
        <authorList>
            <person name="Chertkov O."/>
            <person name="Sikorski J."/>
            <person name="Nolan M."/>
            <person name="Lapidus A."/>
            <person name="Lucas S."/>
            <person name="Del Rio T.G."/>
            <person name="Tice H."/>
            <person name="Cheng J.F."/>
            <person name="Goodwin L."/>
            <person name="Pitluck S."/>
            <person name="Liolios K."/>
            <person name="Ivanova N."/>
            <person name="Mavromatis K."/>
            <person name="Mikhailova N."/>
            <person name="Ovchinnikova G."/>
            <person name="Pati A."/>
            <person name="Chen A."/>
            <person name="Palaniappan K."/>
            <person name="Djao O.D."/>
            <person name="Land M."/>
            <person name="Hauser L."/>
            <person name="Chang Y.J."/>
            <person name="Jeffries C.D."/>
            <person name="Brettin T."/>
            <person name="Han C."/>
            <person name="Detter J.C."/>
            <person name="Rohde M."/>
            <person name="Goker M."/>
            <person name="Woyke T."/>
            <person name="Bristow J."/>
            <person name="Eisen J.A."/>
            <person name="Markowitz V."/>
            <person name="Hugenholtz P."/>
            <person name="Klenk H.P."/>
            <person name="Kyrpides N.C."/>
        </authorList>
    </citation>
    <scope>NUCLEOTIDE SEQUENCE [LARGE SCALE GENOMIC DNA]</scope>
    <source>
        <strain evidence="2">ATCC 19995 / DSM 43183 / JCM 3096 / KCTC 9072 / NBRC 15933 / NCIMB 10081 / Henssen B9</strain>
    </source>
</reference>
<name>D1ABY3_THECD</name>
<evidence type="ECO:0000313" key="2">
    <source>
        <dbReference type="Proteomes" id="UP000001918"/>
    </source>
</evidence>
<proteinExistence type="predicted"/>
<keyword evidence="2" id="KW-1185">Reference proteome</keyword>
<dbReference type="KEGG" id="tcu:Tcur_3622"/>
<organism evidence="1 2">
    <name type="scientific">Thermomonospora curvata (strain ATCC 19995 / DSM 43183 / JCM 3096 / KCTC 9072 / NBRC 15933 / NCIMB 10081 / Henssen B9)</name>
    <dbReference type="NCBI Taxonomy" id="471852"/>
    <lineage>
        <taxon>Bacteria</taxon>
        <taxon>Bacillati</taxon>
        <taxon>Actinomycetota</taxon>
        <taxon>Actinomycetes</taxon>
        <taxon>Streptosporangiales</taxon>
        <taxon>Thermomonosporaceae</taxon>
        <taxon>Thermomonospora</taxon>
    </lineage>
</organism>
<accession>D1ABY3</accession>
<dbReference type="OrthoDB" id="165447at2"/>
<sequence length="62" mass="6774">MKAQRRGREGKAGCRDAEGDVVTWPPIRFADMDEDLSQDADQCSRRFGDCGFSEALLSGGAH</sequence>
<evidence type="ECO:0000313" key="1">
    <source>
        <dbReference type="EMBL" id="ACY99156.1"/>
    </source>
</evidence>
<dbReference type="EMBL" id="CP001738">
    <property type="protein sequence ID" value="ACY99156.1"/>
    <property type="molecule type" value="Genomic_DNA"/>
</dbReference>
<gene>
    <name evidence="1" type="ordered locus">Tcur_3622</name>
</gene>
<dbReference type="HOGENOM" id="CLU_2902819_0_0_11"/>
<dbReference type="RefSeq" id="WP_012853940.1">
    <property type="nucleotide sequence ID" value="NC_013510.1"/>
</dbReference>
<dbReference type="AlphaFoldDB" id="D1ABY3"/>
<dbReference type="Proteomes" id="UP000001918">
    <property type="component" value="Chromosome"/>
</dbReference>